<accession>A0A101HGX4</accession>
<dbReference type="AlphaFoldDB" id="A0A101HGX4"/>
<dbReference type="STRING" id="1123008.GCA_000380985_00066"/>
<dbReference type="Pfam" id="PF13472">
    <property type="entry name" value="Lipase_GDSL_2"/>
    <property type="match status" value="1"/>
</dbReference>
<dbReference type="PANTHER" id="PTHR30383:SF5">
    <property type="entry name" value="SGNH HYDROLASE-TYPE ESTERASE DOMAIN-CONTAINING PROTEIN"/>
    <property type="match status" value="1"/>
</dbReference>
<organism evidence="3 4">
    <name type="scientific">Proteiniphilum acetatigenes</name>
    <dbReference type="NCBI Taxonomy" id="294710"/>
    <lineage>
        <taxon>Bacteria</taxon>
        <taxon>Pseudomonadati</taxon>
        <taxon>Bacteroidota</taxon>
        <taxon>Bacteroidia</taxon>
        <taxon>Bacteroidales</taxon>
        <taxon>Dysgonomonadaceae</taxon>
        <taxon>Proteiniphilum</taxon>
    </lineage>
</organism>
<dbReference type="InterPro" id="IPR036514">
    <property type="entry name" value="SGNH_hydro_sf"/>
</dbReference>
<comment type="caution">
    <text evidence="3">The sequence shown here is derived from an EMBL/GenBank/DDBJ whole genome shotgun (WGS) entry which is preliminary data.</text>
</comment>
<dbReference type="GO" id="GO:0004622">
    <property type="term" value="F:phosphatidylcholine lysophospholipase activity"/>
    <property type="evidence" value="ECO:0007669"/>
    <property type="project" value="TreeGrafter"/>
</dbReference>
<dbReference type="Gene3D" id="3.40.50.1110">
    <property type="entry name" value="SGNH hydrolase"/>
    <property type="match status" value="1"/>
</dbReference>
<feature type="signal peptide" evidence="1">
    <location>
        <begin position="1"/>
        <end position="23"/>
    </location>
</feature>
<evidence type="ECO:0000256" key="1">
    <source>
        <dbReference type="SAM" id="SignalP"/>
    </source>
</evidence>
<name>A0A101HGX4_9BACT</name>
<proteinExistence type="predicted"/>
<sequence>MTHLNKFFLLLTMMTAVALMAEAQDWANLNRFREENEKLAPARTCEDRVVFMGNSITAGWITQVPEFFSGRAYINRGISGQTTPQMLVRFRQDVIHLRPKVVVILAGINDIAGNTGPSTLEMIEDNLHSMTELAQVNGIQVVLCSVLPAYDFPWRPGQEPAEKVVELNRRIQAYASRVGAVYCDYFSAMADERNGLPAALSDDGVHPNREGYAIMAPLVEKAIARALLMWKGE</sequence>
<dbReference type="InterPro" id="IPR051532">
    <property type="entry name" value="Ester_Hydrolysis_Enzymes"/>
</dbReference>
<dbReference type="CDD" id="cd04501">
    <property type="entry name" value="SGNH_hydrolase_like_4"/>
    <property type="match status" value="1"/>
</dbReference>
<dbReference type="InterPro" id="IPR013830">
    <property type="entry name" value="SGNH_hydro"/>
</dbReference>
<evidence type="ECO:0000259" key="2">
    <source>
        <dbReference type="Pfam" id="PF13472"/>
    </source>
</evidence>
<feature type="chain" id="PRO_5007096902" description="SGNH hydrolase-type esterase domain-containing protein" evidence="1">
    <location>
        <begin position="24"/>
        <end position="233"/>
    </location>
</feature>
<dbReference type="EMBL" id="LGGN01000223">
    <property type="protein sequence ID" value="KUK76621.1"/>
    <property type="molecule type" value="Genomic_DNA"/>
</dbReference>
<protein>
    <recommendedName>
        <fullName evidence="2">SGNH hydrolase-type esterase domain-containing protein</fullName>
    </recommendedName>
</protein>
<evidence type="ECO:0000313" key="4">
    <source>
        <dbReference type="Proteomes" id="UP000053860"/>
    </source>
</evidence>
<dbReference type="SUPFAM" id="SSF52266">
    <property type="entry name" value="SGNH hydrolase"/>
    <property type="match status" value="1"/>
</dbReference>
<dbReference type="PANTHER" id="PTHR30383">
    <property type="entry name" value="THIOESTERASE 1/PROTEASE 1/LYSOPHOSPHOLIPASE L1"/>
    <property type="match status" value="1"/>
</dbReference>
<feature type="domain" description="SGNH hydrolase-type esterase" evidence="2">
    <location>
        <begin position="51"/>
        <end position="214"/>
    </location>
</feature>
<evidence type="ECO:0000313" key="3">
    <source>
        <dbReference type="EMBL" id="KUK76621.1"/>
    </source>
</evidence>
<keyword evidence="1" id="KW-0732">Signal</keyword>
<gene>
    <name evidence="3" type="ORF">XD92_1136</name>
</gene>
<dbReference type="PATRIC" id="fig|294710.3.peg.1533"/>
<dbReference type="Proteomes" id="UP000053860">
    <property type="component" value="Unassembled WGS sequence"/>
</dbReference>
<reference evidence="4" key="1">
    <citation type="journal article" date="2015" name="MBio">
        <title>Genome-Resolved Metagenomic Analysis Reveals Roles for Candidate Phyla and Other Microbial Community Members in Biogeochemical Transformations in Oil Reservoirs.</title>
        <authorList>
            <person name="Hu P."/>
            <person name="Tom L."/>
            <person name="Singh A."/>
            <person name="Thomas B.C."/>
            <person name="Baker B.J."/>
            <person name="Piceno Y.M."/>
            <person name="Andersen G.L."/>
            <person name="Banfield J.F."/>
        </authorList>
    </citation>
    <scope>NUCLEOTIDE SEQUENCE [LARGE SCALE GENOMIC DNA]</scope>
</reference>